<dbReference type="Proteomes" id="UP000244168">
    <property type="component" value="Unassembled WGS sequence"/>
</dbReference>
<evidence type="ECO:0000259" key="4">
    <source>
        <dbReference type="Pfam" id="PF00535"/>
    </source>
</evidence>
<keyword evidence="6" id="KW-1185">Reference proteome</keyword>
<dbReference type="EMBL" id="QAOQ01000002">
    <property type="protein sequence ID" value="PTQ99286.1"/>
    <property type="molecule type" value="Genomic_DNA"/>
</dbReference>
<proteinExistence type="inferred from homology"/>
<comment type="caution">
    <text evidence="5">The sequence shown here is derived from an EMBL/GenBank/DDBJ whole genome shotgun (WGS) entry which is preliminary data.</text>
</comment>
<dbReference type="PANTHER" id="PTHR43179:SF12">
    <property type="entry name" value="GALACTOFURANOSYLTRANSFERASE GLFT2"/>
    <property type="match status" value="1"/>
</dbReference>
<sequence>MSSARTISVIIPNYNGRQLLEDYLPYTFQTLDETGAAYEVIVIDDCSKDDSVAFIRQHYPQVKLLQNDKNRGFSYTCNHGIKVAQYELTFLLNSDIKLLPGYFAPLWKYFDKPDTFGVTGRMIDMEGDRIQDAARMPGFSGYKIKTKYFYYTETADARTLTFYLSGANALVSTQKLKAMGGFDEIYSPFYYEDMDLCIRAWRAGWVCYYDHAAICRHKGSATTKTIKPGWVKSIYYRNRFFVHAIHLEGFSRLMWSLQATFTDVLPKLIIGRGWVWKSYKGYLKGGRKVDKSRKQLHKLMDANNSHVSLQTLFKRIQQSAAGQNVKQFKA</sequence>
<keyword evidence="2" id="KW-0328">Glycosyltransferase</keyword>
<feature type="domain" description="Glycosyltransferase 2-like" evidence="4">
    <location>
        <begin position="8"/>
        <end position="177"/>
    </location>
</feature>
<dbReference type="GO" id="GO:0016757">
    <property type="term" value="F:glycosyltransferase activity"/>
    <property type="evidence" value="ECO:0007669"/>
    <property type="project" value="UniProtKB-KW"/>
</dbReference>
<dbReference type="PANTHER" id="PTHR43179">
    <property type="entry name" value="RHAMNOSYLTRANSFERASE WBBL"/>
    <property type="match status" value="1"/>
</dbReference>
<dbReference type="AlphaFoldDB" id="A0A2T5JC02"/>
<dbReference type="SUPFAM" id="SSF53448">
    <property type="entry name" value="Nucleotide-diphospho-sugar transferases"/>
    <property type="match status" value="1"/>
</dbReference>
<reference evidence="5 6" key="1">
    <citation type="submission" date="2018-04" db="EMBL/GenBank/DDBJ databases">
        <title>Genomic Encyclopedia of Archaeal and Bacterial Type Strains, Phase II (KMG-II): from individual species to whole genera.</title>
        <authorList>
            <person name="Goeker M."/>
        </authorList>
    </citation>
    <scope>NUCLEOTIDE SEQUENCE [LARGE SCALE GENOMIC DNA]</scope>
    <source>
        <strain evidence="5 6">DSM 26809</strain>
    </source>
</reference>
<dbReference type="Pfam" id="PF00535">
    <property type="entry name" value="Glycos_transf_2"/>
    <property type="match status" value="1"/>
</dbReference>
<name>A0A2T5JC02_9SPHI</name>
<keyword evidence="3 5" id="KW-0808">Transferase</keyword>
<dbReference type="RefSeq" id="WP_107827224.1">
    <property type="nucleotide sequence ID" value="NZ_CP160205.1"/>
</dbReference>
<dbReference type="InterPro" id="IPR029044">
    <property type="entry name" value="Nucleotide-diphossugar_trans"/>
</dbReference>
<accession>A0A2T5JC02</accession>
<gene>
    <name evidence="5" type="ORF">C8P68_102102</name>
</gene>
<dbReference type="OrthoDB" id="8936324at2"/>
<organism evidence="5 6">
    <name type="scientific">Mucilaginibacter yixingensis</name>
    <dbReference type="NCBI Taxonomy" id="1295612"/>
    <lineage>
        <taxon>Bacteria</taxon>
        <taxon>Pseudomonadati</taxon>
        <taxon>Bacteroidota</taxon>
        <taxon>Sphingobacteriia</taxon>
        <taxon>Sphingobacteriales</taxon>
        <taxon>Sphingobacteriaceae</taxon>
        <taxon>Mucilaginibacter</taxon>
    </lineage>
</organism>
<evidence type="ECO:0000313" key="6">
    <source>
        <dbReference type="Proteomes" id="UP000244168"/>
    </source>
</evidence>
<evidence type="ECO:0000256" key="2">
    <source>
        <dbReference type="ARBA" id="ARBA00022676"/>
    </source>
</evidence>
<evidence type="ECO:0000256" key="1">
    <source>
        <dbReference type="ARBA" id="ARBA00006739"/>
    </source>
</evidence>
<dbReference type="CDD" id="cd04186">
    <property type="entry name" value="GT_2_like_c"/>
    <property type="match status" value="1"/>
</dbReference>
<dbReference type="Gene3D" id="3.90.550.10">
    <property type="entry name" value="Spore Coat Polysaccharide Biosynthesis Protein SpsA, Chain A"/>
    <property type="match status" value="1"/>
</dbReference>
<evidence type="ECO:0000256" key="3">
    <source>
        <dbReference type="ARBA" id="ARBA00022679"/>
    </source>
</evidence>
<dbReference type="InterPro" id="IPR001173">
    <property type="entry name" value="Glyco_trans_2-like"/>
</dbReference>
<evidence type="ECO:0000313" key="5">
    <source>
        <dbReference type="EMBL" id="PTQ99286.1"/>
    </source>
</evidence>
<comment type="similarity">
    <text evidence="1">Belongs to the glycosyltransferase 2 family.</text>
</comment>
<protein>
    <submittedName>
        <fullName evidence="5">GT2 family glycosyltransferase</fullName>
    </submittedName>
</protein>